<accession>A0A8J6HML7</accession>
<dbReference type="EMBL" id="JABDTM020020120">
    <property type="protein sequence ID" value="KAH0817187.1"/>
    <property type="molecule type" value="Genomic_DNA"/>
</dbReference>
<feature type="region of interest" description="Disordered" evidence="1">
    <location>
        <begin position="51"/>
        <end position="85"/>
    </location>
</feature>
<protein>
    <submittedName>
        <fullName evidence="3">Uncharacterized protein</fullName>
    </submittedName>
</protein>
<dbReference type="AlphaFoldDB" id="A0A8J6HML7"/>
<reference evidence="3" key="1">
    <citation type="journal article" date="2020" name="J Insects Food Feed">
        <title>The yellow mealworm (Tenebrio molitor) genome: a resource for the emerging insects as food and feed industry.</title>
        <authorList>
            <person name="Eriksson T."/>
            <person name="Andere A."/>
            <person name="Kelstrup H."/>
            <person name="Emery V."/>
            <person name="Picard C."/>
        </authorList>
    </citation>
    <scope>NUCLEOTIDE SEQUENCE</scope>
    <source>
        <strain evidence="3">Stoneville</strain>
        <tissue evidence="3">Whole head</tissue>
    </source>
</reference>
<feature type="compositionally biased region" description="Basic and acidic residues" evidence="1">
    <location>
        <begin position="55"/>
        <end position="70"/>
    </location>
</feature>
<feature type="compositionally biased region" description="Basic residues" evidence="1">
    <location>
        <begin position="71"/>
        <end position="85"/>
    </location>
</feature>
<organism evidence="3 4">
    <name type="scientific">Tenebrio molitor</name>
    <name type="common">Yellow mealworm beetle</name>
    <dbReference type="NCBI Taxonomy" id="7067"/>
    <lineage>
        <taxon>Eukaryota</taxon>
        <taxon>Metazoa</taxon>
        <taxon>Ecdysozoa</taxon>
        <taxon>Arthropoda</taxon>
        <taxon>Hexapoda</taxon>
        <taxon>Insecta</taxon>
        <taxon>Pterygota</taxon>
        <taxon>Neoptera</taxon>
        <taxon>Endopterygota</taxon>
        <taxon>Coleoptera</taxon>
        <taxon>Polyphaga</taxon>
        <taxon>Cucujiformia</taxon>
        <taxon>Tenebrionidae</taxon>
        <taxon>Tenebrio</taxon>
    </lineage>
</organism>
<evidence type="ECO:0000256" key="2">
    <source>
        <dbReference type="SAM" id="Phobius"/>
    </source>
</evidence>
<comment type="caution">
    <text evidence="3">The sequence shown here is derived from an EMBL/GenBank/DDBJ whole genome shotgun (WGS) entry which is preliminary data.</text>
</comment>
<keyword evidence="4" id="KW-1185">Reference proteome</keyword>
<dbReference type="Proteomes" id="UP000719412">
    <property type="component" value="Unassembled WGS sequence"/>
</dbReference>
<feature type="transmembrane region" description="Helical" evidence="2">
    <location>
        <begin position="84"/>
        <end position="101"/>
    </location>
</feature>
<name>A0A8J6HML7_TENMO</name>
<keyword evidence="2" id="KW-0812">Transmembrane</keyword>
<evidence type="ECO:0000313" key="4">
    <source>
        <dbReference type="Proteomes" id="UP000719412"/>
    </source>
</evidence>
<reference evidence="3" key="2">
    <citation type="submission" date="2021-08" db="EMBL/GenBank/DDBJ databases">
        <authorList>
            <person name="Eriksson T."/>
        </authorList>
    </citation>
    <scope>NUCLEOTIDE SEQUENCE</scope>
    <source>
        <strain evidence="3">Stoneville</strain>
        <tissue evidence="3">Whole head</tissue>
    </source>
</reference>
<keyword evidence="2" id="KW-1133">Transmembrane helix</keyword>
<keyword evidence="2" id="KW-0472">Membrane</keyword>
<evidence type="ECO:0000256" key="1">
    <source>
        <dbReference type="SAM" id="MobiDB-lite"/>
    </source>
</evidence>
<proteinExistence type="predicted"/>
<sequence>MWANSVAHCEKLIKSDWEKMMEFDTDAECSGVKRKKSNSLLNDELSDDNQWRPWGRAERSGCSRRQDRQVIQKKKKRKRKKKKNMMRMLTNLLLPLLHLLYDGKKNNKSNVTAKDVDEELLKALRGTQTSPYLLFLHSSLLPQKKN</sequence>
<evidence type="ECO:0000313" key="3">
    <source>
        <dbReference type="EMBL" id="KAH0817187.1"/>
    </source>
</evidence>
<gene>
    <name evidence="3" type="ORF">GEV33_005604</name>
</gene>